<evidence type="ECO:0000259" key="3">
    <source>
        <dbReference type="Pfam" id="PF00326"/>
    </source>
</evidence>
<gene>
    <name evidence="5" type="ORF">ACFOUT_05940</name>
</gene>
<proteinExistence type="inferred from homology"/>
<dbReference type="RefSeq" id="WP_225621105.1">
    <property type="nucleotide sequence ID" value="NZ_JACYFJ010000001.1"/>
</dbReference>
<evidence type="ECO:0000256" key="2">
    <source>
        <dbReference type="ARBA" id="ARBA00022801"/>
    </source>
</evidence>
<dbReference type="Proteomes" id="UP001595814">
    <property type="component" value="Unassembled WGS sequence"/>
</dbReference>
<dbReference type="PANTHER" id="PTHR48081:SF30">
    <property type="entry name" value="ACETYL-HYDROLASE LIPR-RELATED"/>
    <property type="match status" value="1"/>
</dbReference>
<dbReference type="PANTHER" id="PTHR48081">
    <property type="entry name" value="AB HYDROLASE SUPERFAMILY PROTEIN C4A8.06C"/>
    <property type="match status" value="1"/>
</dbReference>
<keyword evidence="2 5" id="KW-0378">Hydrolase</keyword>
<protein>
    <submittedName>
        <fullName evidence="5">Alpha/beta hydrolase</fullName>
    </submittedName>
</protein>
<comment type="similarity">
    <text evidence="1">Belongs to the 'GDXG' lipolytic enzyme family.</text>
</comment>
<dbReference type="Pfam" id="PF00326">
    <property type="entry name" value="Peptidase_S9"/>
    <property type="match status" value="1"/>
</dbReference>
<evidence type="ECO:0000259" key="4">
    <source>
        <dbReference type="Pfam" id="PF20434"/>
    </source>
</evidence>
<dbReference type="Gene3D" id="3.40.50.1820">
    <property type="entry name" value="alpha/beta hydrolase"/>
    <property type="match status" value="1"/>
</dbReference>
<sequence length="290" mass="33238">MKKEKNLHLYPIMIKNLLPVIFSLVFTTLCGQETIRYKQIDTVNLYLEIYRPEKKEIRKPLPAIVFFFGGGWRNGDRHHFLEQAKYFSKRNMVCILADYRTESKHGTSPFIALEDAKTAMRYVRSNADDLGIDPNRITAYGGSAGGHLAAATAFIQKYNDPNDDISVDCKPNALILFNPVIDNGPAGYGYERIGSAYKDFSPLHNIQKDPPPTIFFLGTKDRYIPVETAAYYQTVMEKTGGRCELHIYKDKIHGFFNPQFKDMYKETVFETDKFLQSLGYLSRQSKIKVN</sequence>
<evidence type="ECO:0000313" key="6">
    <source>
        <dbReference type="Proteomes" id="UP001595814"/>
    </source>
</evidence>
<evidence type="ECO:0000313" key="5">
    <source>
        <dbReference type="EMBL" id="MFC4095404.1"/>
    </source>
</evidence>
<name>A0ABV8JRL0_9FLAO</name>
<feature type="domain" description="BD-FAE-like" evidence="4">
    <location>
        <begin position="47"/>
        <end position="165"/>
    </location>
</feature>
<reference evidence="6" key="1">
    <citation type="journal article" date="2019" name="Int. J. Syst. Evol. Microbiol.">
        <title>The Global Catalogue of Microorganisms (GCM) 10K type strain sequencing project: providing services to taxonomists for standard genome sequencing and annotation.</title>
        <authorList>
            <consortium name="The Broad Institute Genomics Platform"/>
            <consortium name="The Broad Institute Genome Sequencing Center for Infectious Disease"/>
            <person name="Wu L."/>
            <person name="Ma J."/>
        </authorList>
    </citation>
    <scope>NUCLEOTIDE SEQUENCE [LARGE SCALE GENOMIC DNA]</scope>
    <source>
        <strain evidence="6">CECT 7477</strain>
    </source>
</reference>
<comment type="caution">
    <text evidence="5">The sequence shown here is derived from an EMBL/GenBank/DDBJ whole genome shotgun (WGS) entry which is preliminary data.</text>
</comment>
<dbReference type="EMBL" id="JBHSAW010000004">
    <property type="protein sequence ID" value="MFC4095404.1"/>
    <property type="molecule type" value="Genomic_DNA"/>
</dbReference>
<organism evidence="5 6">
    <name type="scientific">Euzebyella saccharophila</name>
    <dbReference type="NCBI Taxonomy" id="679664"/>
    <lineage>
        <taxon>Bacteria</taxon>
        <taxon>Pseudomonadati</taxon>
        <taxon>Bacteroidota</taxon>
        <taxon>Flavobacteriia</taxon>
        <taxon>Flavobacteriales</taxon>
        <taxon>Flavobacteriaceae</taxon>
        <taxon>Euzebyella</taxon>
    </lineage>
</organism>
<dbReference type="SUPFAM" id="SSF53474">
    <property type="entry name" value="alpha/beta-Hydrolases"/>
    <property type="match status" value="1"/>
</dbReference>
<keyword evidence="6" id="KW-1185">Reference proteome</keyword>
<evidence type="ECO:0000256" key="1">
    <source>
        <dbReference type="ARBA" id="ARBA00010515"/>
    </source>
</evidence>
<dbReference type="InterPro" id="IPR050300">
    <property type="entry name" value="GDXG_lipolytic_enzyme"/>
</dbReference>
<dbReference type="InterPro" id="IPR029058">
    <property type="entry name" value="AB_hydrolase_fold"/>
</dbReference>
<dbReference type="InterPro" id="IPR049492">
    <property type="entry name" value="BD-FAE-like_dom"/>
</dbReference>
<dbReference type="Pfam" id="PF20434">
    <property type="entry name" value="BD-FAE"/>
    <property type="match status" value="1"/>
</dbReference>
<dbReference type="InterPro" id="IPR001375">
    <property type="entry name" value="Peptidase_S9_cat"/>
</dbReference>
<feature type="domain" description="Peptidase S9 prolyl oligopeptidase catalytic" evidence="3">
    <location>
        <begin position="195"/>
        <end position="262"/>
    </location>
</feature>
<dbReference type="GO" id="GO:0016787">
    <property type="term" value="F:hydrolase activity"/>
    <property type="evidence" value="ECO:0007669"/>
    <property type="project" value="UniProtKB-KW"/>
</dbReference>
<accession>A0ABV8JRL0</accession>